<name>A0A8D5FJL0_9BACT</name>
<evidence type="ECO:0000313" key="4">
    <source>
        <dbReference type="Proteomes" id="UP000826725"/>
    </source>
</evidence>
<dbReference type="RefSeq" id="WP_228856253.1">
    <property type="nucleotide sequence ID" value="NZ_AP024086.1"/>
</dbReference>
<evidence type="ECO:0000313" key="3">
    <source>
        <dbReference type="EMBL" id="BCL60083.1"/>
    </source>
</evidence>
<feature type="modified residue" description="4-aspartylphosphate" evidence="1">
    <location>
        <position position="15"/>
    </location>
</feature>
<dbReference type="Proteomes" id="UP000826725">
    <property type="component" value="Chromosome"/>
</dbReference>
<dbReference type="InterPro" id="IPR001789">
    <property type="entry name" value="Sig_transdc_resp-reg_receiver"/>
</dbReference>
<proteinExistence type="predicted"/>
<evidence type="ECO:0000259" key="2">
    <source>
        <dbReference type="PROSITE" id="PS50110"/>
    </source>
</evidence>
<dbReference type="Pfam" id="PF00072">
    <property type="entry name" value="Response_reg"/>
    <property type="match status" value="1"/>
</dbReference>
<dbReference type="EMBL" id="AP024086">
    <property type="protein sequence ID" value="BCL60083.1"/>
    <property type="molecule type" value="Genomic_DNA"/>
</dbReference>
<reference evidence="3" key="1">
    <citation type="submission" date="2020-09" db="EMBL/GenBank/DDBJ databases">
        <title>Desulfogranum mesoprofundum gen. nov., sp. nov., a novel mesophilic, sulfate-reducing chemolithoautotroph isolated from a deep-sea hydrothermal vent chimney in the Suiyo Seamount.</title>
        <authorList>
            <person name="Hashimoto Y."/>
            <person name="Nakagawa S."/>
        </authorList>
    </citation>
    <scope>NUCLEOTIDE SEQUENCE</scope>
    <source>
        <strain evidence="3">KT2</strain>
    </source>
</reference>
<feature type="domain" description="Response regulatory" evidence="2">
    <location>
        <begin position="1"/>
        <end position="81"/>
    </location>
</feature>
<keyword evidence="4" id="KW-1185">Reference proteome</keyword>
<sequence length="83" mass="9877">MIYAQQNDVDLLILDMIMDPGIDGLETFRRILQYRPRQRAIIASGYTDFDRIKEARKLGLIIYLRKPYTMSNISRVVREELER</sequence>
<dbReference type="CDD" id="cd00156">
    <property type="entry name" value="REC"/>
    <property type="match status" value="1"/>
</dbReference>
<protein>
    <recommendedName>
        <fullName evidence="2">Response regulatory domain-containing protein</fullName>
    </recommendedName>
</protein>
<dbReference type="PROSITE" id="PS50110">
    <property type="entry name" value="RESPONSE_REGULATORY"/>
    <property type="match status" value="1"/>
</dbReference>
<gene>
    <name evidence="3" type="ORF">DGMP_07760</name>
</gene>
<dbReference type="GO" id="GO:0000160">
    <property type="term" value="P:phosphorelay signal transduction system"/>
    <property type="evidence" value="ECO:0007669"/>
    <property type="project" value="InterPro"/>
</dbReference>
<accession>A0A8D5FJL0</accession>
<evidence type="ECO:0000256" key="1">
    <source>
        <dbReference type="PROSITE-ProRule" id="PRU00169"/>
    </source>
</evidence>
<dbReference type="AlphaFoldDB" id="A0A8D5FJL0"/>
<keyword evidence="1" id="KW-0597">Phosphoprotein</keyword>
<organism evidence="3 4">
    <name type="scientific">Desulfomarina profundi</name>
    <dbReference type="NCBI Taxonomy" id="2772557"/>
    <lineage>
        <taxon>Bacteria</taxon>
        <taxon>Pseudomonadati</taxon>
        <taxon>Thermodesulfobacteriota</taxon>
        <taxon>Desulfobulbia</taxon>
        <taxon>Desulfobulbales</taxon>
        <taxon>Desulfobulbaceae</taxon>
        <taxon>Desulfomarina</taxon>
    </lineage>
</organism>
<dbReference type="KEGG" id="dbk:DGMP_07760"/>